<dbReference type="CDD" id="cd00093">
    <property type="entry name" value="HTH_XRE"/>
    <property type="match status" value="1"/>
</dbReference>
<dbReference type="SUPFAM" id="SSF47413">
    <property type="entry name" value="lambda repressor-like DNA-binding domains"/>
    <property type="match status" value="1"/>
</dbReference>
<evidence type="ECO:0000256" key="1">
    <source>
        <dbReference type="SAM" id="MobiDB-lite"/>
    </source>
</evidence>
<dbReference type="EMBL" id="FXAM01000001">
    <property type="protein sequence ID" value="SMF94337.1"/>
    <property type="molecule type" value="Genomic_DNA"/>
</dbReference>
<feature type="domain" description="HTH cro/C1-type" evidence="2">
    <location>
        <begin position="48"/>
        <end position="88"/>
    </location>
</feature>
<proteinExistence type="predicted"/>
<dbReference type="PROSITE" id="PS50943">
    <property type="entry name" value="HTH_CROC1"/>
    <property type="match status" value="1"/>
</dbReference>
<keyword evidence="4" id="KW-1185">Reference proteome</keyword>
<feature type="region of interest" description="Disordered" evidence="1">
    <location>
        <begin position="1"/>
        <end position="24"/>
    </location>
</feature>
<dbReference type="Pfam" id="PF01381">
    <property type="entry name" value="HTH_3"/>
    <property type="match status" value="1"/>
</dbReference>
<gene>
    <name evidence="3" type="ORF">SAMN02949497_1647</name>
</gene>
<dbReference type="GO" id="GO:0003677">
    <property type="term" value="F:DNA binding"/>
    <property type="evidence" value="ECO:0007669"/>
    <property type="project" value="InterPro"/>
</dbReference>
<accession>A0A1Y6CVH7</accession>
<dbReference type="RefSeq" id="WP_176225137.1">
    <property type="nucleotide sequence ID" value="NZ_FXAM01000001.1"/>
</dbReference>
<evidence type="ECO:0000259" key="2">
    <source>
        <dbReference type="PROSITE" id="PS50943"/>
    </source>
</evidence>
<dbReference type="InterPro" id="IPR001387">
    <property type="entry name" value="Cro/C1-type_HTH"/>
</dbReference>
<protein>
    <submittedName>
        <fullName evidence="3">Helix-turn-helix</fullName>
    </submittedName>
</protein>
<dbReference type="InterPro" id="IPR010982">
    <property type="entry name" value="Lambda_DNA-bd_dom_sf"/>
</dbReference>
<reference evidence="3 4" key="1">
    <citation type="submission" date="2016-12" db="EMBL/GenBank/DDBJ databases">
        <authorList>
            <person name="Song W.-J."/>
            <person name="Kurnit D.M."/>
        </authorList>
    </citation>
    <scope>NUCLEOTIDE SEQUENCE [LARGE SCALE GENOMIC DNA]</scope>
    <source>
        <strain evidence="3 4">175</strain>
    </source>
</reference>
<dbReference type="Gene3D" id="1.10.260.40">
    <property type="entry name" value="lambda repressor-like DNA-binding domains"/>
    <property type="match status" value="1"/>
</dbReference>
<dbReference type="AlphaFoldDB" id="A0A1Y6CVH7"/>
<name>A0A1Y6CVH7_9GAMM</name>
<dbReference type="STRING" id="1760988.SAMN02949497_1647"/>
<evidence type="ECO:0000313" key="4">
    <source>
        <dbReference type="Proteomes" id="UP000192923"/>
    </source>
</evidence>
<dbReference type="Proteomes" id="UP000192923">
    <property type="component" value="Unassembled WGS sequence"/>
</dbReference>
<organism evidence="3 4">
    <name type="scientific">Methylomagnum ishizawai</name>
    <dbReference type="NCBI Taxonomy" id="1760988"/>
    <lineage>
        <taxon>Bacteria</taxon>
        <taxon>Pseudomonadati</taxon>
        <taxon>Pseudomonadota</taxon>
        <taxon>Gammaproteobacteria</taxon>
        <taxon>Methylococcales</taxon>
        <taxon>Methylococcaceae</taxon>
        <taxon>Methylomagnum</taxon>
    </lineage>
</organism>
<evidence type="ECO:0000313" key="3">
    <source>
        <dbReference type="EMBL" id="SMF94337.1"/>
    </source>
</evidence>
<sequence length="174" mass="18803">MTATARKSMPYMGDEQPKTKVGQGSPFLSDLGSRINEVAAKVGGAKVLADMAGISESQMHRYIAGTSEATVSKLVAIAKYGGVSVAWLTGERPVKEQIATDRLEIALDLPRLMDAVETVEAGLQAAHRNMKPRPKAELVALVYQALEEEDTPTKLLRLVKDVIARTQQQSENAL</sequence>